<comment type="similarity">
    <text evidence="1">Belongs to the asp23 family.</text>
</comment>
<dbReference type="PANTHER" id="PTHR34297">
    <property type="entry name" value="HYPOTHETICAL CYTOSOLIC PROTEIN-RELATED"/>
    <property type="match status" value="1"/>
</dbReference>
<feature type="compositionally biased region" description="Low complexity" evidence="2">
    <location>
        <begin position="1"/>
        <end position="20"/>
    </location>
</feature>
<feature type="compositionally biased region" description="Polar residues" evidence="2">
    <location>
        <begin position="23"/>
        <end position="36"/>
    </location>
</feature>
<dbReference type="AlphaFoldDB" id="A0A1I5PYK6"/>
<evidence type="ECO:0000256" key="1">
    <source>
        <dbReference type="ARBA" id="ARBA00005721"/>
    </source>
</evidence>
<dbReference type="Proteomes" id="UP000198857">
    <property type="component" value="Unassembled WGS sequence"/>
</dbReference>
<dbReference type="PANTHER" id="PTHR34297:SF3">
    <property type="entry name" value="ALKALINE SHOCK PROTEIN 23"/>
    <property type="match status" value="1"/>
</dbReference>
<evidence type="ECO:0000256" key="2">
    <source>
        <dbReference type="SAM" id="MobiDB-lite"/>
    </source>
</evidence>
<reference evidence="4" key="1">
    <citation type="submission" date="2016-10" db="EMBL/GenBank/DDBJ databases">
        <authorList>
            <person name="Varghese N."/>
            <person name="Submissions S."/>
        </authorList>
    </citation>
    <scope>NUCLEOTIDE SEQUENCE [LARGE SCALE GENOMIC DNA]</scope>
    <source>
        <strain evidence="4">DSM 44208</strain>
    </source>
</reference>
<dbReference type="RefSeq" id="WP_091110619.1">
    <property type="nucleotide sequence ID" value="NZ_FOWQ01000004.1"/>
</dbReference>
<dbReference type="STRING" id="1523247.SAMN05660464_3037"/>
<organism evidence="3 4">
    <name type="scientific">Geodermatophilus dictyosporus</name>
    <dbReference type="NCBI Taxonomy" id="1523247"/>
    <lineage>
        <taxon>Bacteria</taxon>
        <taxon>Bacillati</taxon>
        <taxon>Actinomycetota</taxon>
        <taxon>Actinomycetes</taxon>
        <taxon>Geodermatophilales</taxon>
        <taxon>Geodermatophilaceae</taxon>
        <taxon>Geodermatophilus</taxon>
    </lineage>
</organism>
<dbReference type="Pfam" id="PF03780">
    <property type="entry name" value="Asp23"/>
    <property type="match status" value="1"/>
</dbReference>
<protein>
    <submittedName>
        <fullName evidence="3">Uncharacterized conserved protein YloU, alkaline shock protein (Asp23) family</fullName>
    </submittedName>
</protein>
<evidence type="ECO:0000313" key="4">
    <source>
        <dbReference type="Proteomes" id="UP000198857"/>
    </source>
</evidence>
<gene>
    <name evidence="3" type="ORF">SAMN05660464_3037</name>
</gene>
<proteinExistence type="inferred from homology"/>
<dbReference type="EMBL" id="FOWQ01000004">
    <property type="protein sequence ID" value="SFP38919.1"/>
    <property type="molecule type" value="Genomic_DNA"/>
</dbReference>
<name>A0A1I5PYK6_9ACTN</name>
<dbReference type="InterPro" id="IPR005531">
    <property type="entry name" value="Asp23"/>
</dbReference>
<dbReference type="OrthoDB" id="9808942at2"/>
<feature type="region of interest" description="Disordered" evidence="2">
    <location>
        <begin position="1"/>
        <end position="36"/>
    </location>
</feature>
<sequence length="165" mass="16840">MSAPTSTSTTASTSSTAVATKQDAGTSSGTQLATSQGRTTIADTVVSKIAGMAAREVNGVYRLGGGVARAFGAIRERIPGSGGPNVSQGVSVEVGETQAAVDIDIVAEYGVPIADLATGIRRNVITSLERMTGLEVVEVNISVNDVHLPTDDDAEQQPQQPSRVA</sequence>
<keyword evidence="4" id="KW-1185">Reference proteome</keyword>
<evidence type="ECO:0000313" key="3">
    <source>
        <dbReference type="EMBL" id="SFP38919.1"/>
    </source>
</evidence>
<accession>A0A1I5PYK6</accession>